<dbReference type="HOGENOM" id="CLU_1001397_0_0_1"/>
<proteinExistence type="predicted"/>
<feature type="compositionally biased region" description="Basic residues" evidence="1">
    <location>
        <begin position="13"/>
        <end position="23"/>
    </location>
</feature>
<accession>A0A0C2XIU8</accession>
<dbReference type="InParanoid" id="A0A0C2XIU8"/>
<dbReference type="Proteomes" id="UP000054549">
    <property type="component" value="Unassembled WGS sequence"/>
</dbReference>
<feature type="compositionally biased region" description="Polar residues" evidence="1">
    <location>
        <begin position="240"/>
        <end position="263"/>
    </location>
</feature>
<protein>
    <submittedName>
        <fullName evidence="2">Uncharacterized protein</fullName>
    </submittedName>
</protein>
<dbReference type="STRING" id="946122.A0A0C2XIU8"/>
<feature type="region of interest" description="Disordered" evidence="1">
    <location>
        <begin position="1"/>
        <end position="23"/>
    </location>
</feature>
<feature type="region of interest" description="Disordered" evidence="1">
    <location>
        <begin position="75"/>
        <end position="200"/>
    </location>
</feature>
<evidence type="ECO:0000256" key="1">
    <source>
        <dbReference type="SAM" id="MobiDB-lite"/>
    </source>
</evidence>
<gene>
    <name evidence="2" type="ORF">M378DRAFT_838921</name>
</gene>
<dbReference type="OrthoDB" id="3230534at2759"/>
<feature type="region of interest" description="Disordered" evidence="1">
    <location>
        <begin position="35"/>
        <end position="60"/>
    </location>
</feature>
<keyword evidence="3" id="KW-1185">Reference proteome</keyword>
<feature type="compositionally biased region" description="Basic and acidic residues" evidence="1">
    <location>
        <begin position="137"/>
        <end position="151"/>
    </location>
</feature>
<reference evidence="2 3" key="1">
    <citation type="submission" date="2014-04" db="EMBL/GenBank/DDBJ databases">
        <title>Evolutionary Origins and Diversification of the Mycorrhizal Mutualists.</title>
        <authorList>
            <consortium name="DOE Joint Genome Institute"/>
            <consortium name="Mycorrhizal Genomics Consortium"/>
            <person name="Kohler A."/>
            <person name="Kuo A."/>
            <person name="Nagy L.G."/>
            <person name="Floudas D."/>
            <person name="Copeland A."/>
            <person name="Barry K.W."/>
            <person name="Cichocki N."/>
            <person name="Veneault-Fourrey C."/>
            <person name="LaButti K."/>
            <person name="Lindquist E.A."/>
            <person name="Lipzen A."/>
            <person name="Lundell T."/>
            <person name="Morin E."/>
            <person name="Murat C."/>
            <person name="Riley R."/>
            <person name="Ohm R."/>
            <person name="Sun H."/>
            <person name="Tunlid A."/>
            <person name="Henrissat B."/>
            <person name="Grigoriev I.V."/>
            <person name="Hibbett D.S."/>
            <person name="Martin F."/>
        </authorList>
    </citation>
    <scope>NUCLEOTIDE SEQUENCE [LARGE SCALE GENOMIC DNA]</scope>
    <source>
        <strain evidence="2 3">Koide BX008</strain>
    </source>
</reference>
<dbReference type="EMBL" id="KN818227">
    <property type="protein sequence ID" value="KIL68908.1"/>
    <property type="molecule type" value="Genomic_DNA"/>
</dbReference>
<evidence type="ECO:0000313" key="3">
    <source>
        <dbReference type="Proteomes" id="UP000054549"/>
    </source>
</evidence>
<feature type="region of interest" description="Disordered" evidence="1">
    <location>
        <begin position="240"/>
        <end position="312"/>
    </location>
</feature>
<evidence type="ECO:0000313" key="2">
    <source>
        <dbReference type="EMBL" id="KIL68908.1"/>
    </source>
</evidence>
<organism evidence="2 3">
    <name type="scientific">Amanita muscaria (strain Koide BX008)</name>
    <dbReference type="NCBI Taxonomy" id="946122"/>
    <lineage>
        <taxon>Eukaryota</taxon>
        <taxon>Fungi</taxon>
        <taxon>Dikarya</taxon>
        <taxon>Basidiomycota</taxon>
        <taxon>Agaricomycotina</taxon>
        <taxon>Agaricomycetes</taxon>
        <taxon>Agaricomycetidae</taxon>
        <taxon>Agaricales</taxon>
        <taxon>Pluteineae</taxon>
        <taxon>Amanitaceae</taxon>
        <taxon>Amanita</taxon>
    </lineage>
</organism>
<sequence>MDSDSESASHPLPHPRLRLARHHARTEVDAFAGYLTDSFANEPDEQDDQPTPKLSNNAALAAETPASRLRALLSRVPNNKHPLSTIVPPSHSRSDLVDSDIDAPDEPQRSPSANHTFTTSSSLSLARESLRGIFTRARREPGDTPQKDSNIKARRSSFDELDPIPKTSRRSGKRKSLSDEELEKIPSTLRTTSTQGSRTMSIDDLRERLLTESQTQLQDQLPPSLYEHSDPMTQDINISQATSPFATSTPQQFSKKTASSQIHSDFPSHLDPQTSQSNLLDADSEMQRAMENVETDDEHGPEFGQGKCSPSKLPISLDMNYSSIVSWCSTS</sequence>
<feature type="compositionally biased region" description="Polar residues" evidence="1">
    <location>
        <begin position="188"/>
        <end position="200"/>
    </location>
</feature>
<name>A0A0C2XIU8_AMAMK</name>
<dbReference type="AlphaFoldDB" id="A0A0C2XIU8"/>